<organism evidence="7 8">
    <name type="scientific">Sparassis crispa</name>
    <dbReference type="NCBI Taxonomy" id="139825"/>
    <lineage>
        <taxon>Eukaryota</taxon>
        <taxon>Fungi</taxon>
        <taxon>Dikarya</taxon>
        <taxon>Basidiomycota</taxon>
        <taxon>Agaricomycotina</taxon>
        <taxon>Agaricomycetes</taxon>
        <taxon>Polyporales</taxon>
        <taxon>Sparassidaceae</taxon>
        <taxon>Sparassis</taxon>
    </lineage>
</organism>
<dbReference type="GO" id="GO:0005739">
    <property type="term" value="C:mitochondrion"/>
    <property type="evidence" value="ECO:0007669"/>
    <property type="project" value="UniProtKB-SubCell"/>
</dbReference>
<evidence type="ECO:0000259" key="6">
    <source>
        <dbReference type="PROSITE" id="PS51503"/>
    </source>
</evidence>
<feature type="transmembrane region" description="Helical" evidence="5">
    <location>
        <begin position="21"/>
        <end position="38"/>
    </location>
</feature>
<accession>A0A401GBP8</accession>
<dbReference type="PROSITE" id="PS51503">
    <property type="entry name" value="HIG1"/>
    <property type="match status" value="1"/>
</dbReference>
<evidence type="ECO:0000313" key="7">
    <source>
        <dbReference type="EMBL" id="GBE79616.1"/>
    </source>
</evidence>
<evidence type="ECO:0000256" key="2">
    <source>
        <dbReference type="ARBA" id="ARBA00022692"/>
    </source>
</evidence>
<dbReference type="OrthoDB" id="1915122at2759"/>
<dbReference type="Proteomes" id="UP000287166">
    <property type="component" value="Unassembled WGS sequence"/>
</dbReference>
<keyword evidence="4 5" id="KW-0472">Membrane</keyword>
<proteinExistence type="predicted"/>
<dbReference type="STRING" id="139825.A0A401GBP8"/>
<sequence>MKFATKEELEAHQAATVRGGIEGFAAGLALSLPASFYAQRTSTYYRALPIQLKALGVVLVVGPLFAIQAERRGVEFDQSTWTGAGKRELDREEAAQVSRWNTLDTRQKLYDWAMRNQYKIILGSWAASMVVAGALVYGNKYQTPAQKVVQARMWAQGLTVGVMIGAGILTHSQRAEAAKHRDVDHSWASIVSIEEEEERERALAQSKLRLLNSTPAHSP</sequence>
<gene>
    <name evidence="7" type="ORF">SCP_0208160</name>
</gene>
<keyword evidence="3 5" id="KW-1133">Transmembrane helix</keyword>
<keyword evidence="8" id="KW-1185">Reference proteome</keyword>
<feature type="domain" description="HIG1" evidence="6">
    <location>
        <begin position="90"/>
        <end position="181"/>
    </location>
</feature>
<feature type="transmembrane region" description="Helical" evidence="5">
    <location>
        <begin position="118"/>
        <end position="138"/>
    </location>
</feature>
<dbReference type="PANTHER" id="PTHR28018">
    <property type="entry name" value="RESPIRATORY SUPERCOMPLEX FACTOR 2, MITOCHONDRIAL"/>
    <property type="match status" value="1"/>
</dbReference>
<evidence type="ECO:0000256" key="5">
    <source>
        <dbReference type="SAM" id="Phobius"/>
    </source>
</evidence>
<reference evidence="7 8" key="1">
    <citation type="journal article" date="2018" name="Sci. Rep.">
        <title>Genome sequence of the cauliflower mushroom Sparassis crispa (Hanabiratake) and its association with beneficial usage.</title>
        <authorList>
            <person name="Kiyama R."/>
            <person name="Furutani Y."/>
            <person name="Kawaguchi K."/>
            <person name="Nakanishi T."/>
        </authorList>
    </citation>
    <scope>NUCLEOTIDE SEQUENCE [LARGE SCALE GENOMIC DNA]</scope>
</reference>
<name>A0A401GBP8_9APHY</name>
<comment type="caution">
    <text evidence="7">The sequence shown here is derived from an EMBL/GenBank/DDBJ whole genome shotgun (WGS) entry which is preliminary data.</text>
</comment>
<keyword evidence="2 5" id="KW-0812">Transmembrane</keyword>
<feature type="transmembrane region" description="Helical" evidence="5">
    <location>
        <begin position="153"/>
        <end position="171"/>
    </location>
</feature>
<dbReference type="EMBL" id="BFAD01000002">
    <property type="protein sequence ID" value="GBE79616.1"/>
    <property type="molecule type" value="Genomic_DNA"/>
</dbReference>
<dbReference type="InterPro" id="IPR007667">
    <property type="entry name" value="Hypoxia_induced_domain"/>
</dbReference>
<dbReference type="RefSeq" id="XP_027610529.1">
    <property type="nucleotide sequence ID" value="XM_027754728.1"/>
</dbReference>
<evidence type="ECO:0000256" key="3">
    <source>
        <dbReference type="ARBA" id="ARBA00022989"/>
    </source>
</evidence>
<dbReference type="FunCoup" id="A0A401GBP8">
    <property type="interactions" value="55"/>
</dbReference>
<evidence type="ECO:0000313" key="8">
    <source>
        <dbReference type="Proteomes" id="UP000287166"/>
    </source>
</evidence>
<dbReference type="PANTHER" id="PTHR28018:SF3">
    <property type="entry name" value="RESPIRATORY SUPERCOMPLEX FACTOR 2, MITOCHONDRIAL"/>
    <property type="match status" value="1"/>
</dbReference>
<dbReference type="GeneID" id="38776533"/>
<evidence type="ECO:0000256" key="1">
    <source>
        <dbReference type="ARBA" id="ARBA00004173"/>
    </source>
</evidence>
<dbReference type="GO" id="GO:0033617">
    <property type="term" value="P:mitochondrial respiratory chain complex IV assembly"/>
    <property type="evidence" value="ECO:0007669"/>
    <property type="project" value="TreeGrafter"/>
</dbReference>
<dbReference type="InterPro" id="IPR040153">
    <property type="entry name" value="Rcf2"/>
</dbReference>
<comment type="subcellular location">
    <subcellularLocation>
        <location evidence="1">Mitochondrion</location>
    </subcellularLocation>
</comment>
<protein>
    <submittedName>
        <fullName evidence="7">Respiratory supercomplex factor 2, mitochondrial</fullName>
    </submittedName>
</protein>
<evidence type="ECO:0000256" key="4">
    <source>
        <dbReference type="ARBA" id="ARBA00023136"/>
    </source>
</evidence>
<dbReference type="InParanoid" id="A0A401GBP8"/>
<dbReference type="Pfam" id="PF04588">
    <property type="entry name" value="HIG_1_N"/>
    <property type="match status" value="1"/>
</dbReference>
<dbReference type="AlphaFoldDB" id="A0A401GBP8"/>